<dbReference type="EMBL" id="JAAGNZ010000011">
    <property type="protein sequence ID" value="NEU70897.1"/>
    <property type="molecule type" value="Genomic_DNA"/>
</dbReference>
<dbReference type="GO" id="GO:0000150">
    <property type="term" value="F:DNA strand exchange activity"/>
    <property type="evidence" value="ECO:0007669"/>
    <property type="project" value="InterPro"/>
</dbReference>
<dbReference type="AlphaFoldDB" id="A0A6M0ISC3"/>
<dbReference type="GO" id="GO:0003677">
    <property type="term" value="F:DNA binding"/>
    <property type="evidence" value="ECO:0007669"/>
    <property type="project" value="UniProtKB-KW"/>
</dbReference>
<dbReference type="InterPro" id="IPR050639">
    <property type="entry name" value="SSR_resolvase"/>
</dbReference>
<dbReference type="Proteomes" id="UP000477386">
    <property type="component" value="Unassembled WGS sequence"/>
</dbReference>
<feature type="domain" description="Resolvase/invertase-type recombinase catalytic" evidence="3">
    <location>
        <begin position="3"/>
        <end position="138"/>
    </location>
</feature>
<dbReference type="SMART" id="SM00857">
    <property type="entry name" value="Resolvase"/>
    <property type="match status" value="1"/>
</dbReference>
<dbReference type="Pfam" id="PF00239">
    <property type="entry name" value="Resolvase"/>
    <property type="match status" value="1"/>
</dbReference>
<reference evidence="4 5" key="1">
    <citation type="submission" date="2020-02" db="EMBL/GenBank/DDBJ databases">
        <title>Draft genome sequence of two Spirosoma agri KCTC 52727 and Spirosoma terrae KCTC 52035.</title>
        <authorList>
            <person name="Rojas J."/>
            <person name="Ambika Manirajan B."/>
            <person name="Ratering S."/>
            <person name="Suarez C."/>
            <person name="Schnell S."/>
        </authorList>
    </citation>
    <scope>NUCLEOTIDE SEQUENCE [LARGE SCALE GENOMIC DNA]</scope>
    <source>
        <strain evidence="4 5">KCTC 52727</strain>
    </source>
</reference>
<dbReference type="InterPro" id="IPR006119">
    <property type="entry name" value="Resolv_N"/>
</dbReference>
<dbReference type="SUPFAM" id="SSF53041">
    <property type="entry name" value="Resolvase-like"/>
    <property type="match status" value="1"/>
</dbReference>
<dbReference type="CDD" id="cd00338">
    <property type="entry name" value="Ser_Recombinase"/>
    <property type="match status" value="1"/>
</dbReference>
<keyword evidence="2" id="KW-0233">DNA recombination</keyword>
<organism evidence="4 5">
    <name type="scientific">Spirosoma agri</name>
    <dbReference type="NCBI Taxonomy" id="1987381"/>
    <lineage>
        <taxon>Bacteria</taxon>
        <taxon>Pseudomonadati</taxon>
        <taxon>Bacteroidota</taxon>
        <taxon>Cytophagia</taxon>
        <taxon>Cytophagales</taxon>
        <taxon>Cytophagaceae</taxon>
        <taxon>Spirosoma</taxon>
    </lineage>
</organism>
<dbReference type="PANTHER" id="PTHR30461">
    <property type="entry name" value="DNA-INVERTASE FROM LAMBDOID PROPHAGE"/>
    <property type="match status" value="1"/>
</dbReference>
<evidence type="ECO:0000313" key="4">
    <source>
        <dbReference type="EMBL" id="NEU70897.1"/>
    </source>
</evidence>
<keyword evidence="5" id="KW-1185">Reference proteome</keyword>
<protein>
    <submittedName>
        <fullName evidence="4">Recombinase family protein</fullName>
    </submittedName>
</protein>
<comment type="caution">
    <text evidence="4">The sequence shown here is derived from an EMBL/GenBank/DDBJ whole genome shotgun (WGS) entry which is preliminary data.</text>
</comment>
<dbReference type="PANTHER" id="PTHR30461:SF2">
    <property type="entry name" value="SERINE RECOMBINASE PINE-RELATED"/>
    <property type="match status" value="1"/>
</dbReference>
<dbReference type="InterPro" id="IPR036162">
    <property type="entry name" value="Resolvase-like_N_sf"/>
</dbReference>
<dbReference type="RefSeq" id="WP_164044211.1">
    <property type="nucleotide sequence ID" value="NZ_JAAGNZ010000011.1"/>
</dbReference>
<dbReference type="Gene3D" id="3.40.50.1390">
    <property type="entry name" value="Resolvase, N-terminal catalytic domain"/>
    <property type="match status" value="1"/>
</dbReference>
<name>A0A6M0ISC3_9BACT</name>
<evidence type="ECO:0000313" key="5">
    <source>
        <dbReference type="Proteomes" id="UP000477386"/>
    </source>
</evidence>
<proteinExistence type="predicted"/>
<sequence length="223" mass="25148">MQTFVAYYRVSTKKQGQSGLGLDAQRRSVLSFVKNQPLLVAEFCDIESGKNDQRPELLKAVQYAKEHNARLVIAKLDRLSRNMTFVSSLMDSKVSFVCADMPDANEFTIHIFAALAQQERKMIGERTKKALDEKLLRVGQWRKGVNSFLKPEVSAKAAESNRARAANNEHNRKASELIRALLEANLSYVEMARRLNRAGFKTARGGSFQATQVRRLAQKQTLS</sequence>
<keyword evidence="1" id="KW-0238">DNA-binding</keyword>
<dbReference type="PROSITE" id="PS51736">
    <property type="entry name" value="RECOMBINASES_3"/>
    <property type="match status" value="1"/>
</dbReference>
<evidence type="ECO:0000259" key="3">
    <source>
        <dbReference type="PROSITE" id="PS51736"/>
    </source>
</evidence>
<evidence type="ECO:0000256" key="2">
    <source>
        <dbReference type="ARBA" id="ARBA00023172"/>
    </source>
</evidence>
<evidence type="ECO:0000256" key="1">
    <source>
        <dbReference type="ARBA" id="ARBA00023125"/>
    </source>
</evidence>
<gene>
    <name evidence="4" type="ORF">GK091_28795</name>
</gene>
<accession>A0A6M0ISC3</accession>